<comment type="caution">
    <text evidence="7">The sequence shown here is derived from an EMBL/GenBank/DDBJ whole genome shotgun (WGS) entry which is preliminary data.</text>
</comment>
<feature type="transmembrane region" description="Helical" evidence="5">
    <location>
        <begin position="97"/>
        <end position="115"/>
    </location>
</feature>
<keyword evidence="3 5" id="KW-1133">Transmembrane helix</keyword>
<dbReference type="InterPro" id="IPR011701">
    <property type="entry name" value="MFS"/>
</dbReference>
<accession>A0A9P7YQ49</accession>
<dbReference type="OrthoDB" id="440755at2759"/>
<feature type="transmembrane region" description="Helical" evidence="5">
    <location>
        <begin position="156"/>
        <end position="176"/>
    </location>
</feature>
<evidence type="ECO:0000313" key="7">
    <source>
        <dbReference type="EMBL" id="KAG9237889.1"/>
    </source>
</evidence>
<feature type="domain" description="Major facilitator superfamily (MFS) profile" evidence="6">
    <location>
        <begin position="60"/>
        <end position="512"/>
    </location>
</feature>
<keyword evidence="8" id="KW-1185">Reference proteome</keyword>
<gene>
    <name evidence="7" type="ORF">BJ875DRAFT_417397</name>
</gene>
<keyword evidence="2 5" id="KW-0812">Transmembrane</keyword>
<comment type="subcellular location">
    <subcellularLocation>
        <location evidence="1">Membrane</location>
        <topology evidence="1">Multi-pass membrane protein</topology>
    </subcellularLocation>
</comment>
<evidence type="ECO:0000313" key="8">
    <source>
        <dbReference type="Proteomes" id="UP000824998"/>
    </source>
</evidence>
<feature type="transmembrane region" description="Helical" evidence="5">
    <location>
        <begin position="412"/>
        <end position="434"/>
    </location>
</feature>
<dbReference type="PANTHER" id="PTHR42718">
    <property type="entry name" value="MAJOR FACILITATOR SUPERFAMILY MULTIDRUG TRANSPORTER MFSC"/>
    <property type="match status" value="1"/>
</dbReference>
<evidence type="ECO:0000256" key="2">
    <source>
        <dbReference type="ARBA" id="ARBA00022692"/>
    </source>
</evidence>
<sequence length="523" mass="55493">MATATSISGIPAPFKHASDYVDGGIGSSSSITLEDGLKFKDVPITFSGNGNLTSGRKAAVSAILILCNSLIFMSFGACVGGGFGIGRSLGVYDPTTTAWIAAAYPLTQGAFVLVTGRIGSVYGHKNVLLLGGVWWTLCSLVNGFCTQSLATFAVARAFSGIGAAMVMPNVIATIGITFPPGPWRNYSFGFLGFGAPVAGTAGTAVIAAFMEFVHWKWFFFCITILGALLFTALWAILPHEEVVDKEGTVDWIGAVLGISALITFNFVWNQAPAVGWSEIYILIALVVSIALFINFAIFEHAYATSPILPLKIFKAPSFFPLCIVILLTIMSYSTALWYLVAFQQLIRHWTPLHFAAGLTPHAIFGGLAAPVASFLVPRIAAQYLLAFGALSVMLSAILLATMPEQQSYWCQVFPATILMAVCSDFVFTAAQIIATGAVGRKDQGAAGSLVSLLQLYGASIGLGVAGTVEGGFSRGGRGDVRGYRGALWAAVIFASIAVVVDGVWVRVKRDERVGWEDEETELK</sequence>
<feature type="transmembrane region" description="Helical" evidence="5">
    <location>
        <begin position="318"/>
        <end position="340"/>
    </location>
</feature>
<feature type="transmembrane region" description="Helical" evidence="5">
    <location>
        <begin position="446"/>
        <end position="465"/>
    </location>
</feature>
<dbReference type="PROSITE" id="PS50850">
    <property type="entry name" value="MFS"/>
    <property type="match status" value="1"/>
</dbReference>
<name>A0A9P7YQ49_9HELO</name>
<feature type="transmembrane region" description="Helical" evidence="5">
    <location>
        <begin position="352"/>
        <end position="376"/>
    </location>
</feature>
<dbReference type="GO" id="GO:0016020">
    <property type="term" value="C:membrane"/>
    <property type="evidence" value="ECO:0007669"/>
    <property type="project" value="UniProtKB-SubCell"/>
</dbReference>
<dbReference type="AlphaFoldDB" id="A0A9P7YQ49"/>
<dbReference type="Pfam" id="PF07690">
    <property type="entry name" value="MFS_1"/>
    <property type="match status" value="1"/>
</dbReference>
<dbReference type="InterPro" id="IPR020846">
    <property type="entry name" value="MFS_dom"/>
</dbReference>
<feature type="transmembrane region" description="Helical" evidence="5">
    <location>
        <begin position="62"/>
        <end position="85"/>
    </location>
</feature>
<feature type="transmembrane region" description="Helical" evidence="5">
    <location>
        <begin position="215"/>
        <end position="237"/>
    </location>
</feature>
<keyword evidence="4 5" id="KW-0472">Membrane</keyword>
<dbReference type="InterPro" id="IPR036259">
    <property type="entry name" value="MFS_trans_sf"/>
</dbReference>
<dbReference type="GO" id="GO:0022857">
    <property type="term" value="F:transmembrane transporter activity"/>
    <property type="evidence" value="ECO:0007669"/>
    <property type="project" value="InterPro"/>
</dbReference>
<dbReference type="Gene3D" id="1.20.1720.10">
    <property type="entry name" value="Multidrug resistance protein D"/>
    <property type="match status" value="1"/>
</dbReference>
<dbReference type="EMBL" id="MU251379">
    <property type="protein sequence ID" value="KAG9237889.1"/>
    <property type="molecule type" value="Genomic_DNA"/>
</dbReference>
<feature type="transmembrane region" description="Helical" evidence="5">
    <location>
        <begin position="279"/>
        <end position="298"/>
    </location>
</feature>
<feature type="transmembrane region" description="Helical" evidence="5">
    <location>
        <begin position="383"/>
        <end position="400"/>
    </location>
</feature>
<feature type="transmembrane region" description="Helical" evidence="5">
    <location>
        <begin position="485"/>
        <end position="505"/>
    </location>
</feature>
<evidence type="ECO:0000256" key="5">
    <source>
        <dbReference type="SAM" id="Phobius"/>
    </source>
</evidence>
<reference evidence="7" key="1">
    <citation type="journal article" date="2021" name="IMA Fungus">
        <title>Genomic characterization of three marine fungi, including Emericellopsis atlantica sp. nov. with signatures of a generalist lifestyle and marine biomass degradation.</title>
        <authorList>
            <person name="Hagestad O.C."/>
            <person name="Hou L."/>
            <person name="Andersen J.H."/>
            <person name="Hansen E.H."/>
            <person name="Altermark B."/>
            <person name="Li C."/>
            <person name="Kuhnert E."/>
            <person name="Cox R.J."/>
            <person name="Crous P.W."/>
            <person name="Spatafora J.W."/>
            <person name="Lail K."/>
            <person name="Amirebrahimi M."/>
            <person name="Lipzen A."/>
            <person name="Pangilinan J."/>
            <person name="Andreopoulos W."/>
            <person name="Hayes R.D."/>
            <person name="Ng V."/>
            <person name="Grigoriev I.V."/>
            <person name="Jackson S.A."/>
            <person name="Sutton T.D.S."/>
            <person name="Dobson A.D.W."/>
            <person name="Rama T."/>
        </authorList>
    </citation>
    <scope>NUCLEOTIDE SEQUENCE</scope>
    <source>
        <strain evidence="7">TRa018bII</strain>
    </source>
</reference>
<dbReference type="PANTHER" id="PTHR42718:SF41">
    <property type="entry name" value="MFS TRANSPORTER OF UNKOWN SPECIFICITY (AFU_ORTHOLOGUE AFUA_5G09940)-RELATED"/>
    <property type="match status" value="1"/>
</dbReference>
<feature type="transmembrane region" description="Helical" evidence="5">
    <location>
        <begin position="188"/>
        <end position="209"/>
    </location>
</feature>
<evidence type="ECO:0000256" key="3">
    <source>
        <dbReference type="ARBA" id="ARBA00022989"/>
    </source>
</evidence>
<evidence type="ECO:0000256" key="1">
    <source>
        <dbReference type="ARBA" id="ARBA00004141"/>
    </source>
</evidence>
<protein>
    <submittedName>
        <fullName evidence="7">Major facilitator superfamily domain-containing protein</fullName>
    </submittedName>
</protein>
<evidence type="ECO:0000256" key="4">
    <source>
        <dbReference type="ARBA" id="ARBA00023136"/>
    </source>
</evidence>
<organism evidence="7 8">
    <name type="scientific">Amylocarpus encephaloides</name>
    <dbReference type="NCBI Taxonomy" id="45428"/>
    <lineage>
        <taxon>Eukaryota</taxon>
        <taxon>Fungi</taxon>
        <taxon>Dikarya</taxon>
        <taxon>Ascomycota</taxon>
        <taxon>Pezizomycotina</taxon>
        <taxon>Leotiomycetes</taxon>
        <taxon>Helotiales</taxon>
        <taxon>Helotiales incertae sedis</taxon>
        <taxon>Amylocarpus</taxon>
    </lineage>
</organism>
<evidence type="ECO:0000259" key="6">
    <source>
        <dbReference type="PROSITE" id="PS50850"/>
    </source>
</evidence>
<dbReference type="SUPFAM" id="SSF103473">
    <property type="entry name" value="MFS general substrate transporter"/>
    <property type="match status" value="1"/>
</dbReference>
<proteinExistence type="predicted"/>
<dbReference type="Proteomes" id="UP000824998">
    <property type="component" value="Unassembled WGS sequence"/>
</dbReference>
<dbReference type="Gene3D" id="1.20.1250.20">
    <property type="entry name" value="MFS general substrate transporter like domains"/>
    <property type="match status" value="1"/>
</dbReference>
<feature type="transmembrane region" description="Helical" evidence="5">
    <location>
        <begin position="249"/>
        <end position="267"/>
    </location>
</feature>